<comment type="caution">
    <text evidence="6">The sequence shown here is derived from an EMBL/GenBank/DDBJ whole genome shotgun (WGS) entry which is preliminary data.</text>
</comment>
<feature type="compositionally biased region" description="Low complexity" evidence="5">
    <location>
        <begin position="453"/>
        <end position="463"/>
    </location>
</feature>
<sequence length="485" mass="52375">MSDGFLYESFRGVDWGVATADTLAAPPPPPPERGGHFRQWTDDIRQLVGVTPDSHRMVAGWPRLQPDGPGTWDQEALDRCDRELDALLELGLRPGLTLLDRSLPPWLEAAGGWLDRDTAEHFAAYAAELGRRFGDRVTRWITSTDLAGPTLADHVAGMYTPGRGIGRAGLPTVHHILLANGLATRALRAAGVTGRIGTTVTLVSGYAATDDPFDRLALERLESWTNRLFLDPMMLGEHMVTEDDVSPVEATGCVRPGDLEIISAGQDLLGLSWHTPFRVTAPENLPRVLPANKCQSTLNEVNRLLVGLGFAITPFDDVETTAYGWPILPEALADGVADLHDLYGDLLPPLSVIDNGMGDLDLVDETGHSDDARRRALLRARLSWLGRVIARGVNVCGYEYWSVLDNLEAKFRYTRLYTMAVPDHEPPPRPTMPSDWVHGGAFAGPVGSGFASGSGSADGSAPGLTLVPGAPRGQREQRGQSVGAP</sequence>
<name>A0ABX0DSW3_9ACTN</name>
<feature type="region of interest" description="Disordered" evidence="5">
    <location>
        <begin position="448"/>
        <end position="485"/>
    </location>
</feature>
<dbReference type="InterPro" id="IPR017853">
    <property type="entry name" value="GH"/>
</dbReference>
<gene>
    <name evidence="6" type="ORF">G6048_08470</name>
</gene>
<dbReference type="Gene3D" id="3.20.20.80">
    <property type="entry name" value="Glycosidases"/>
    <property type="match status" value="1"/>
</dbReference>
<evidence type="ECO:0000313" key="6">
    <source>
        <dbReference type="EMBL" id="NGO42197.1"/>
    </source>
</evidence>
<accession>A0ABX0DSW3</accession>
<dbReference type="EMBL" id="JAAKZX010000017">
    <property type="protein sequence ID" value="NGO42197.1"/>
    <property type="molecule type" value="Genomic_DNA"/>
</dbReference>
<evidence type="ECO:0000313" key="7">
    <source>
        <dbReference type="Proteomes" id="UP001518140"/>
    </source>
</evidence>
<protein>
    <submittedName>
        <fullName evidence="6">Family 1 glycosylhydrolase</fullName>
    </submittedName>
</protein>
<dbReference type="RefSeq" id="WP_165338826.1">
    <property type="nucleotide sequence ID" value="NZ_JAAKZX010000017.1"/>
</dbReference>
<evidence type="ECO:0000256" key="5">
    <source>
        <dbReference type="SAM" id="MobiDB-lite"/>
    </source>
</evidence>
<dbReference type="InterPro" id="IPR001360">
    <property type="entry name" value="Glyco_hydro_1"/>
</dbReference>
<keyword evidence="2" id="KW-0378">Hydrolase</keyword>
<organism evidence="6 7">
    <name type="scientific">Streptomyces ureilyticus</name>
    <dbReference type="NCBI Taxonomy" id="1775131"/>
    <lineage>
        <taxon>Bacteria</taxon>
        <taxon>Bacillati</taxon>
        <taxon>Actinomycetota</taxon>
        <taxon>Actinomycetes</taxon>
        <taxon>Kitasatosporales</taxon>
        <taxon>Streptomycetaceae</taxon>
        <taxon>Streptomyces</taxon>
    </lineage>
</organism>
<evidence type="ECO:0000256" key="1">
    <source>
        <dbReference type="ARBA" id="ARBA00010838"/>
    </source>
</evidence>
<proteinExistence type="inferred from homology"/>
<keyword evidence="7" id="KW-1185">Reference proteome</keyword>
<evidence type="ECO:0000256" key="2">
    <source>
        <dbReference type="ARBA" id="ARBA00022801"/>
    </source>
</evidence>
<dbReference type="Proteomes" id="UP001518140">
    <property type="component" value="Unassembled WGS sequence"/>
</dbReference>
<reference evidence="6 7" key="1">
    <citation type="submission" date="2020-02" db="EMBL/GenBank/DDBJ databases">
        <title>Whole-genome analyses of novel actinobacteria.</title>
        <authorList>
            <person name="Sahin N."/>
            <person name="Tokatli A."/>
        </authorList>
    </citation>
    <scope>NUCLEOTIDE SEQUENCE [LARGE SCALE GENOMIC DNA]</scope>
    <source>
        <strain evidence="6 7">YC419</strain>
    </source>
</reference>
<dbReference type="PANTHER" id="PTHR10353:SF36">
    <property type="entry name" value="LP05116P"/>
    <property type="match status" value="1"/>
</dbReference>
<dbReference type="Pfam" id="PF00232">
    <property type="entry name" value="Glyco_hydro_1"/>
    <property type="match status" value="1"/>
</dbReference>
<dbReference type="PANTHER" id="PTHR10353">
    <property type="entry name" value="GLYCOSYL HYDROLASE"/>
    <property type="match status" value="1"/>
</dbReference>
<comment type="similarity">
    <text evidence="1 4">Belongs to the glycosyl hydrolase 1 family.</text>
</comment>
<keyword evidence="3" id="KW-0326">Glycosidase</keyword>
<dbReference type="SUPFAM" id="SSF51445">
    <property type="entry name" value="(Trans)glycosidases"/>
    <property type="match status" value="1"/>
</dbReference>
<evidence type="ECO:0000256" key="3">
    <source>
        <dbReference type="ARBA" id="ARBA00023295"/>
    </source>
</evidence>
<evidence type="ECO:0000256" key="4">
    <source>
        <dbReference type="RuleBase" id="RU003690"/>
    </source>
</evidence>